<proteinExistence type="predicted"/>
<dbReference type="EMBL" id="JBICZW010000005">
    <property type="protein sequence ID" value="MFG3189269.1"/>
    <property type="molecule type" value="Genomic_DNA"/>
</dbReference>
<evidence type="ECO:0000313" key="2">
    <source>
        <dbReference type="Proteomes" id="UP001604282"/>
    </source>
</evidence>
<reference evidence="1 2" key="1">
    <citation type="submission" date="2024-10" db="EMBL/GenBank/DDBJ databases">
        <title>The Natural Products Discovery Center: Release of the First 8490 Sequenced Strains for Exploring Actinobacteria Biosynthetic Diversity.</title>
        <authorList>
            <person name="Kalkreuter E."/>
            <person name="Kautsar S.A."/>
            <person name="Yang D."/>
            <person name="Bader C.D."/>
            <person name="Teijaro C.N."/>
            <person name="Fluegel L."/>
            <person name="Davis C.M."/>
            <person name="Simpson J.R."/>
            <person name="Lauterbach L."/>
            <person name="Steele A.D."/>
            <person name="Gui C."/>
            <person name="Meng S."/>
            <person name="Li G."/>
            <person name="Viehrig K."/>
            <person name="Ye F."/>
            <person name="Su P."/>
            <person name="Kiefer A.F."/>
            <person name="Nichols A."/>
            <person name="Cepeda A.J."/>
            <person name="Yan W."/>
            <person name="Fan B."/>
            <person name="Jiang Y."/>
            <person name="Adhikari A."/>
            <person name="Zheng C.-J."/>
            <person name="Schuster L."/>
            <person name="Cowan T.M."/>
            <person name="Smanski M.J."/>
            <person name="Chevrette M.G."/>
            <person name="De Carvalho L.P.S."/>
            <person name="Shen B."/>
        </authorList>
    </citation>
    <scope>NUCLEOTIDE SEQUENCE [LARGE SCALE GENOMIC DNA]</scope>
    <source>
        <strain evidence="1 2">NPDC048229</strain>
    </source>
</reference>
<dbReference type="Pfam" id="PF21848">
    <property type="entry name" value="DUF6907"/>
    <property type="match status" value="1"/>
</dbReference>
<evidence type="ECO:0000313" key="1">
    <source>
        <dbReference type="EMBL" id="MFG3189269.1"/>
    </source>
</evidence>
<protein>
    <submittedName>
        <fullName evidence="1">DUF6907 domain-containing protein</fullName>
    </submittedName>
</protein>
<sequence length="121" mass="13273">MNRPITLPTLDHGPVTLPEPGWCLGHADHAPCHRVDLTHTGAEHRLAFGGDDLLVAAFTMDPHSTDPERRRTGLYVEQTGWAATLDTDGIRRLAATLTVHAMHLRQLADQLARLGDEEAGR</sequence>
<organism evidence="1 2">
    <name type="scientific">Streptomyces omiyaensis</name>
    <dbReference type="NCBI Taxonomy" id="68247"/>
    <lineage>
        <taxon>Bacteria</taxon>
        <taxon>Bacillati</taxon>
        <taxon>Actinomycetota</taxon>
        <taxon>Actinomycetes</taxon>
        <taxon>Kitasatosporales</taxon>
        <taxon>Streptomycetaceae</taxon>
        <taxon>Streptomyces</taxon>
    </lineage>
</organism>
<dbReference type="Proteomes" id="UP001604282">
    <property type="component" value="Unassembled WGS sequence"/>
</dbReference>
<dbReference type="RefSeq" id="WP_392880871.1">
    <property type="nucleotide sequence ID" value="NZ_JBICZW010000005.1"/>
</dbReference>
<accession>A0ABW7BP15</accession>
<keyword evidence="2" id="KW-1185">Reference proteome</keyword>
<gene>
    <name evidence="1" type="ORF">ACGFYS_10025</name>
</gene>
<dbReference type="InterPro" id="IPR054202">
    <property type="entry name" value="DUF6907"/>
</dbReference>
<name>A0ABW7BP15_9ACTN</name>
<comment type="caution">
    <text evidence="1">The sequence shown here is derived from an EMBL/GenBank/DDBJ whole genome shotgun (WGS) entry which is preliminary data.</text>
</comment>